<comment type="caution">
    <text evidence="1">The sequence shown here is derived from an EMBL/GenBank/DDBJ whole genome shotgun (WGS) entry which is preliminary data.</text>
</comment>
<reference evidence="1" key="1">
    <citation type="submission" date="2023-03" db="EMBL/GenBank/DDBJ databases">
        <title>Massive genome expansion in bonnet fungi (Mycena s.s.) driven by repeated elements and novel gene families across ecological guilds.</title>
        <authorList>
            <consortium name="Lawrence Berkeley National Laboratory"/>
            <person name="Harder C.B."/>
            <person name="Miyauchi S."/>
            <person name="Viragh M."/>
            <person name="Kuo A."/>
            <person name="Thoen E."/>
            <person name="Andreopoulos B."/>
            <person name="Lu D."/>
            <person name="Skrede I."/>
            <person name="Drula E."/>
            <person name="Henrissat B."/>
            <person name="Morin E."/>
            <person name="Kohler A."/>
            <person name="Barry K."/>
            <person name="LaButti K."/>
            <person name="Morin E."/>
            <person name="Salamov A."/>
            <person name="Lipzen A."/>
            <person name="Mereny Z."/>
            <person name="Hegedus B."/>
            <person name="Baldrian P."/>
            <person name="Stursova M."/>
            <person name="Weitz H."/>
            <person name="Taylor A."/>
            <person name="Grigoriev I.V."/>
            <person name="Nagy L.G."/>
            <person name="Martin F."/>
            <person name="Kauserud H."/>
        </authorList>
    </citation>
    <scope>NUCLEOTIDE SEQUENCE</scope>
    <source>
        <strain evidence="1">CBHHK067</strain>
    </source>
</reference>
<evidence type="ECO:0000313" key="2">
    <source>
        <dbReference type="Proteomes" id="UP001221757"/>
    </source>
</evidence>
<accession>A0AAD7DD95</accession>
<sequence>MAQEGGWCILLDGTAPIEALELSCSGALVDVHHLYIVFVRGWRVESATTRRHIGTKAPFKTAVMLKYTFDPAMHEAEHRVLNWVAVHQHMGGGPARSVLRKDHLASPLCLGKEPGFGRTEDLPPLSGEKVLEIQAIDIATLELAKRAKIMGSMTSTA</sequence>
<dbReference type="EMBL" id="JARKIE010000078">
    <property type="protein sequence ID" value="KAJ7688569.1"/>
    <property type="molecule type" value="Genomic_DNA"/>
</dbReference>
<dbReference type="Proteomes" id="UP001221757">
    <property type="component" value="Unassembled WGS sequence"/>
</dbReference>
<dbReference type="AlphaFoldDB" id="A0AAD7DD95"/>
<proteinExistence type="predicted"/>
<keyword evidence="2" id="KW-1185">Reference proteome</keyword>
<evidence type="ECO:0000313" key="1">
    <source>
        <dbReference type="EMBL" id="KAJ7688569.1"/>
    </source>
</evidence>
<gene>
    <name evidence="1" type="ORF">B0H17DRAFT_1135541</name>
</gene>
<name>A0AAD7DD95_MYCRO</name>
<organism evidence="1 2">
    <name type="scientific">Mycena rosella</name>
    <name type="common">Pink bonnet</name>
    <name type="synonym">Agaricus rosellus</name>
    <dbReference type="NCBI Taxonomy" id="1033263"/>
    <lineage>
        <taxon>Eukaryota</taxon>
        <taxon>Fungi</taxon>
        <taxon>Dikarya</taxon>
        <taxon>Basidiomycota</taxon>
        <taxon>Agaricomycotina</taxon>
        <taxon>Agaricomycetes</taxon>
        <taxon>Agaricomycetidae</taxon>
        <taxon>Agaricales</taxon>
        <taxon>Marasmiineae</taxon>
        <taxon>Mycenaceae</taxon>
        <taxon>Mycena</taxon>
    </lineage>
</organism>
<protein>
    <submittedName>
        <fullName evidence="1">Uncharacterized protein</fullName>
    </submittedName>
</protein>